<organism evidence="2 3">
    <name type="scientific">Champsocephalus gunnari</name>
    <name type="common">Mackerel icefish</name>
    <dbReference type="NCBI Taxonomy" id="52237"/>
    <lineage>
        <taxon>Eukaryota</taxon>
        <taxon>Metazoa</taxon>
        <taxon>Chordata</taxon>
        <taxon>Craniata</taxon>
        <taxon>Vertebrata</taxon>
        <taxon>Euteleostomi</taxon>
        <taxon>Actinopterygii</taxon>
        <taxon>Neopterygii</taxon>
        <taxon>Teleostei</taxon>
        <taxon>Neoteleostei</taxon>
        <taxon>Acanthomorphata</taxon>
        <taxon>Eupercaria</taxon>
        <taxon>Perciformes</taxon>
        <taxon>Notothenioidei</taxon>
        <taxon>Channichthyidae</taxon>
        <taxon>Champsocephalus</taxon>
    </lineage>
</organism>
<feature type="signal peptide" evidence="1">
    <location>
        <begin position="1"/>
        <end position="17"/>
    </location>
</feature>
<proteinExistence type="predicted"/>
<evidence type="ECO:0000313" key="3">
    <source>
        <dbReference type="Proteomes" id="UP001331515"/>
    </source>
</evidence>
<evidence type="ECO:0000256" key="1">
    <source>
        <dbReference type="SAM" id="SignalP"/>
    </source>
</evidence>
<dbReference type="EMBL" id="JAURVH010001523">
    <property type="protein sequence ID" value="KAK5921356.1"/>
    <property type="molecule type" value="Genomic_DNA"/>
</dbReference>
<dbReference type="AlphaFoldDB" id="A0AAN8DDA7"/>
<comment type="caution">
    <text evidence="2">The sequence shown here is derived from an EMBL/GenBank/DDBJ whole genome shotgun (WGS) entry which is preliminary data.</text>
</comment>
<gene>
    <name evidence="2" type="ORF">CgunFtcFv8_025069</name>
</gene>
<reference evidence="2 3" key="1">
    <citation type="journal article" date="2023" name="Mol. Biol. Evol.">
        <title>Genomics of Secondarily Temperate Adaptation in the Only Non-Antarctic Icefish.</title>
        <authorList>
            <person name="Rivera-Colon A.G."/>
            <person name="Rayamajhi N."/>
            <person name="Minhas B.F."/>
            <person name="Madrigal G."/>
            <person name="Bilyk K.T."/>
            <person name="Yoon V."/>
            <person name="Hune M."/>
            <person name="Gregory S."/>
            <person name="Cheng C.H.C."/>
            <person name="Catchen J.M."/>
        </authorList>
    </citation>
    <scope>NUCLEOTIDE SEQUENCE [LARGE SCALE GENOMIC DNA]</scope>
    <source>
        <tissue evidence="2">White muscle</tissue>
    </source>
</reference>
<protein>
    <recommendedName>
        <fullName evidence="4">Secreted protein</fullName>
    </recommendedName>
</protein>
<name>A0AAN8DDA7_CHAGU</name>
<accession>A0AAN8DDA7</accession>
<evidence type="ECO:0008006" key="4">
    <source>
        <dbReference type="Google" id="ProtNLM"/>
    </source>
</evidence>
<evidence type="ECO:0000313" key="2">
    <source>
        <dbReference type="EMBL" id="KAK5921356.1"/>
    </source>
</evidence>
<dbReference type="Proteomes" id="UP001331515">
    <property type="component" value="Unassembled WGS sequence"/>
</dbReference>
<keyword evidence="3" id="KW-1185">Reference proteome</keyword>
<keyword evidence="1" id="KW-0732">Signal</keyword>
<feature type="chain" id="PRO_5042957049" description="Secreted protein" evidence="1">
    <location>
        <begin position="18"/>
        <end position="102"/>
    </location>
</feature>
<sequence length="102" mass="10776">MLLYLWAPLGTFVGTQTSVCLSGSTMPPLTRRESIGVLDCNVWLSFPLSSPCAASCGEWGTGRQAGDGEQINELGGPVLHMKALGNGHWISGSWIRSDGPSV</sequence>